<organism evidence="1 2">
    <name type="scientific">Podila minutissima</name>
    <dbReference type="NCBI Taxonomy" id="64525"/>
    <lineage>
        <taxon>Eukaryota</taxon>
        <taxon>Fungi</taxon>
        <taxon>Fungi incertae sedis</taxon>
        <taxon>Mucoromycota</taxon>
        <taxon>Mortierellomycotina</taxon>
        <taxon>Mortierellomycetes</taxon>
        <taxon>Mortierellales</taxon>
        <taxon>Mortierellaceae</taxon>
        <taxon>Podila</taxon>
    </lineage>
</organism>
<evidence type="ECO:0000313" key="2">
    <source>
        <dbReference type="Proteomes" id="UP000696485"/>
    </source>
</evidence>
<dbReference type="AlphaFoldDB" id="A0A9P5SDV0"/>
<dbReference type="Proteomes" id="UP000696485">
    <property type="component" value="Unassembled WGS sequence"/>
</dbReference>
<accession>A0A9P5SDV0</accession>
<dbReference type="Gene3D" id="2.60.120.200">
    <property type="match status" value="1"/>
</dbReference>
<protein>
    <submittedName>
        <fullName evidence="1">Uncharacterized protein</fullName>
    </submittedName>
</protein>
<comment type="caution">
    <text evidence="1">The sequence shown here is derived from an EMBL/GenBank/DDBJ whole genome shotgun (WGS) entry which is preliminary data.</text>
</comment>
<proteinExistence type="predicted"/>
<name>A0A9P5SDV0_9FUNG</name>
<keyword evidence="2" id="KW-1185">Reference proteome</keyword>
<reference evidence="1" key="1">
    <citation type="journal article" date="2020" name="Fungal Divers.">
        <title>Resolving the Mortierellaceae phylogeny through synthesis of multi-gene phylogenetics and phylogenomics.</title>
        <authorList>
            <person name="Vandepol N."/>
            <person name="Liber J."/>
            <person name="Desiro A."/>
            <person name="Na H."/>
            <person name="Kennedy M."/>
            <person name="Barry K."/>
            <person name="Grigoriev I.V."/>
            <person name="Miller A.N."/>
            <person name="O'Donnell K."/>
            <person name="Stajich J.E."/>
            <person name="Bonito G."/>
        </authorList>
    </citation>
    <scope>NUCLEOTIDE SEQUENCE</scope>
    <source>
        <strain evidence="1">NVP1</strain>
    </source>
</reference>
<evidence type="ECO:0000313" key="1">
    <source>
        <dbReference type="EMBL" id="KAF9326494.1"/>
    </source>
</evidence>
<gene>
    <name evidence="1" type="ORF">BG006_010083</name>
</gene>
<sequence>MQIFADTSNQVYNWELEAMPIYINLLQGPLHLVEFLHTGHDQLDIVQGPDTDHASGKVLRSLYPHMCPPAPSINILRSVPNLRSKDAFLGSTSHYIRLEYHMMFQPGFDWVKGSKLEGLFSGTKRGCNAGFSSVRSAETVFHDNDPVYFPTESKESCKHGLDKGLPDALFQLEKKHINEVRIPEKDETTSMSPNLKRMSMIEVQDLVLPKNGHDPNNLDYAKFMFPSFFYGHTPNYSTPVAQWIAWRDFKMSTSIKNTFGSDVCIPV</sequence>
<dbReference type="EMBL" id="JAAAUY010000775">
    <property type="protein sequence ID" value="KAF9326494.1"/>
    <property type="molecule type" value="Genomic_DNA"/>
</dbReference>